<gene>
    <name evidence="1" type="ORF">COU33_03155</name>
</gene>
<protein>
    <submittedName>
        <fullName evidence="1">Uncharacterized protein</fullName>
    </submittedName>
</protein>
<reference evidence="2" key="1">
    <citation type="submission" date="2017-09" db="EMBL/GenBank/DDBJ databases">
        <title>Depth-based differentiation of microbial function through sediment-hosted aquifers and enrichment of novel symbionts in the deep terrestrial subsurface.</title>
        <authorList>
            <person name="Probst A.J."/>
            <person name="Ladd B."/>
            <person name="Jarett J.K."/>
            <person name="Geller-Mcgrath D.E."/>
            <person name="Sieber C.M.K."/>
            <person name="Emerson J.B."/>
            <person name="Anantharaman K."/>
            <person name="Thomas B.C."/>
            <person name="Malmstrom R."/>
            <person name="Stieglmeier M."/>
            <person name="Klingl A."/>
            <person name="Woyke T."/>
            <person name="Ryan C.M."/>
            <person name="Banfield J.F."/>
        </authorList>
    </citation>
    <scope>NUCLEOTIDE SEQUENCE [LARGE SCALE GENOMIC DNA]</scope>
</reference>
<accession>A0A2M6W125</accession>
<evidence type="ECO:0000313" key="1">
    <source>
        <dbReference type="EMBL" id="PIT86435.1"/>
    </source>
</evidence>
<dbReference type="EMBL" id="PFBZ01000139">
    <property type="protein sequence ID" value="PIT86435.1"/>
    <property type="molecule type" value="Genomic_DNA"/>
</dbReference>
<dbReference type="Proteomes" id="UP000229362">
    <property type="component" value="Unassembled WGS sequence"/>
</dbReference>
<proteinExistence type="predicted"/>
<evidence type="ECO:0000313" key="2">
    <source>
        <dbReference type="Proteomes" id="UP000229362"/>
    </source>
</evidence>
<name>A0A2M6W125_9BACT</name>
<dbReference type="AlphaFoldDB" id="A0A2M6W125"/>
<comment type="caution">
    <text evidence="1">The sequence shown here is derived from an EMBL/GenBank/DDBJ whole genome shotgun (WGS) entry which is preliminary data.</text>
</comment>
<organism evidence="1 2">
    <name type="scientific">Candidatus Magasanikbacteria bacterium CG10_big_fil_rev_8_21_14_0_10_43_6</name>
    <dbReference type="NCBI Taxonomy" id="1974650"/>
    <lineage>
        <taxon>Bacteria</taxon>
        <taxon>Candidatus Magasanikiibacteriota</taxon>
    </lineage>
</organism>
<sequence>MEHPFPTPHREKREALKPTTRIRDIHEILRHDIAVTCAKGDHTAFIPTEEELQDISRKISRVLLDSKQAPSTYTALCDAYPKFSPYFDARLLHLVELAKKEELAMQQKRDAEKEKRAANITGDIRFTCRITDESQLPTKKDIALFQDFFTHIFDAPTEAPKLLPLFYQRYPTYIPWFDKKVAAILSLREKLDADDEDEE</sequence>